<dbReference type="EMBL" id="OCYT01000104">
    <property type="protein sequence ID" value="SON82785.1"/>
    <property type="molecule type" value="Genomic_DNA"/>
</dbReference>
<protein>
    <submittedName>
        <fullName evidence="2">Uncharacterized protein</fullName>
    </submittedName>
</protein>
<dbReference type="EMBL" id="OCYS01000100">
    <property type="protein sequence ID" value="SON90147.1"/>
    <property type="molecule type" value="Genomic_DNA"/>
</dbReference>
<dbReference type="Proteomes" id="UP000234181">
    <property type="component" value="Unassembled WGS sequence"/>
</dbReference>
<dbReference type="AlphaFoldDB" id="A0AB38E211"/>
<evidence type="ECO:0000313" key="3">
    <source>
        <dbReference type="Proteomes" id="UP000234166"/>
    </source>
</evidence>
<evidence type="ECO:0000313" key="4">
    <source>
        <dbReference type="Proteomes" id="UP000234181"/>
    </source>
</evidence>
<gene>
    <name evidence="1" type="ORF">XAP6984_480005</name>
    <name evidence="2" type="ORF">XAP7430_450006</name>
</gene>
<evidence type="ECO:0000313" key="2">
    <source>
        <dbReference type="EMBL" id="SON90147.1"/>
    </source>
</evidence>
<proteinExistence type="predicted"/>
<sequence length="77" mass="8330">MNCDPRRLDATAPRCVSYRFIAAANPDTSAQAATAFSIQTLKSTTLEMLFATHLQAAPFPCLARIAARNDPDVFGLD</sequence>
<reference evidence="3 4" key="1">
    <citation type="submission" date="2017-10" db="EMBL/GenBank/DDBJ databases">
        <authorList>
            <person name="Regsiter A."/>
            <person name="William W."/>
        </authorList>
    </citation>
    <scope>NUCLEOTIDE SEQUENCE [LARGE SCALE GENOMIC DNA]</scope>
    <source>
        <strain evidence="1 4">CFBP6984</strain>
        <strain evidence="2 3">CFBP7430</strain>
    </source>
</reference>
<keyword evidence="4" id="KW-1185">Reference proteome</keyword>
<organism evidence="2 3">
    <name type="scientific">Xanthomonas campestris pv. phaseoli</name>
    <dbReference type="NCBI Taxonomy" id="317013"/>
    <lineage>
        <taxon>Bacteria</taxon>
        <taxon>Pseudomonadati</taxon>
        <taxon>Pseudomonadota</taxon>
        <taxon>Gammaproteobacteria</taxon>
        <taxon>Lysobacterales</taxon>
        <taxon>Lysobacteraceae</taxon>
        <taxon>Xanthomonas</taxon>
    </lineage>
</organism>
<accession>A0AB38E211</accession>
<comment type="caution">
    <text evidence="2">The sequence shown here is derived from an EMBL/GenBank/DDBJ whole genome shotgun (WGS) entry which is preliminary data.</text>
</comment>
<dbReference type="Proteomes" id="UP000234166">
    <property type="component" value="Unassembled WGS sequence"/>
</dbReference>
<evidence type="ECO:0000313" key="1">
    <source>
        <dbReference type="EMBL" id="SON82785.1"/>
    </source>
</evidence>
<name>A0AB38E211_XANCH</name>